<dbReference type="RefSeq" id="WP_054409527.1">
    <property type="nucleotide sequence ID" value="NZ_FOYA01000002.1"/>
</dbReference>
<comment type="caution">
    <text evidence="2">The sequence shown here is derived from an EMBL/GenBank/DDBJ whole genome shotgun (WGS) entry which is preliminary data.</text>
</comment>
<dbReference type="AlphaFoldDB" id="A0A0M9VJJ7"/>
<sequence>MKKLLLTAGFMLAAVALHAQTITQEQLQGKWRLVTYNDNNGSIDIVKGTWKVNDDVQNKVSIEEQYNDIVLQAQEAVLTIKGNTASQTVMGEEHSGSFTLQDKDGKTYMTVDQDTTTVPQVFIKDNALHLADAGVGMEMIYKPIK</sequence>
<dbReference type="OrthoDB" id="1350775at2"/>
<reference evidence="2 3" key="1">
    <citation type="submission" date="2015-08" db="EMBL/GenBank/DDBJ databases">
        <title>Whole genome sequence of Flavobacterium akiainvivens IK-1T, from decaying Wikstroemia oahuensis, an endemic Hawaiian shrub.</title>
        <authorList>
            <person name="Wan X."/>
            <person name="Hou S."/>
            <person name="Saito J."/>
            <person name="Donachie S."/>
        </authorList>
    </citation>
    <scope>NUCLEOTIDE SEQUENCE [LARGE SCALE GENOMIC DNA]</scope>
    <source>
        <strain evidence="2 3">IK-1</strain>
    </source>
</reference>
<protein>
    <recommendedName>
        <fullName evidence="4">Lipocalin-like domain-containing protein</fullName>
    </recommendedName>
</protein>
<evidence type="ECO:0000256" key="1">
    <source>
        <dbReference type="SAM" id="SignalP"/>
    </source>
</evidence>
<dbReference type="PATRIC" id="fig|1202724.3.peg.3830"/>
<organism evidence="2 3">
    <name type="scientific">Flavobacterium akiainvivens</name>
    <dbReference type="NCBI Taxonomy" id="1202724"/>
    <lineage>
        <taxon>Bacteria</taxon>
        <taxon>Pseudomonadati</taxon>
        <taxon>Bacteroidota</taxon>
        <taxon>Flavobacteriia</taxon>
        <taxon>Flavobacteriales</taxon>
        <taxon>Flavobacteriaceae</taxon>
        <taxon>Flavobacterium</taxon>
    </lineage>
</organism>
<keyword evidence="3" id="KW-1185">Reference proteome</keyword>
<keyword evidence="1" id="KW-0732">Signal</keyword>
<evidence type="ECO:0000313" key="3">
    <source>
        <dbReference type="Proteomes" id="UP000037755"/>
    </source>
</evidence>
<proteinExistence type="predicted"/>
<gene>
    <name evidence="2" type="ORF">AM493_18440</name>
</gene>
<dbReference type="EMBL" id="LIYD01000005">
    <property type="protein sequence ID" value="KOS07810.1"/>
    <property type="molecule type" value="Genomic_DNA"/>
</dbReference>
<dbReference type="STRING" id="1202724.AM493_18440"/>
<evidence type="ECO:0000313" key="2">
    <source>
        <dbReference type="EMBL" id="KOS07810.1"/>
    </source>
</evidence>
<dbReference type="Proteomes" id="UP000037755">
    <property type="component" value="Unassembled WGS sequence"/>
</dbReference>
<evidence type="ECO:0008006" key="4">
    <source>
        <dbReference type="Google" id="ProtNLM"/>
    </source>
</evidence>
<feature type="signal peptide" evidence="1">
    <location>
        <begin position="1"/>
        <end position="19"/>
    </location>
</feature>
<accession>A0A0M9VJJ7</accession>
<feature type="chain" id="PRO_5005839060" description="Lipocalin-like domain-containing protein" evidence="1">
    <location>
        <begin position="20"/>
        <end position="145"/>
    </location>
</feature>
<name>A0A0M9VJJ7_9FLAO</name>